<name>F2IK73_FLUTR</name>
<dbReference type="OrthoDB" id="647138at2"/>
<reference evidence="2 3" key="1">
    <citation type="journal article" date="2011" name="Stand. Genomic Sci.">
        <title>Complete genome sequence of the gliding freshwater bacterium Fluviicola taffensis type strain (RW262).</title>
        <authorList>
            <person name="Woyke T."/>
            <person name="Chertkov O."/>
            <person name="Lapidus A."/>
            <person name="Nolan M."/>
            <person name="Lucas S."/>
            <person name="Del Rio T.G."/>
            <person name="Tice H."/>
            <person name="Cheng J.F."/>
            <person name="Tapia R."/>
            <person name="Han C."/>
            <person name="Goodwin L."/>
            <person name="Pitluck S."/>
            <person name="Liolios K."/>
            <person name="Pagani I."/>
            <person name="Ivanova N."/>
            <person name="Huntemann M."/>
            <person name="Mavromatis K."/>
            <person name="Mikhailova N."/>
            <person name="Pati A."/>
            <person name="Chen A."/>
            <person name="Palaniappan K."/>
            <person name="Land M."/>
            <person name="Hauser L."/>
            <person name="Brambilla E.M."/>
            <person name="Rohde M."/>
            <person name="Mwirichia R."/>
            <person name="Sikorski J."/>
            <person name="Tindall B.J."/>
            <person name="Goker M."/>
            <person name="Bristow J."/>
            <person name="Eisen J.A."/>
            <person name="Markowitz V."/>
            <person name="Hugenholtz P."/>
            <person name="Klenk H.P."/>
            <person name="Kyrpides N.C."/>
        </authorList>
    </citation>
    <scope>NUCLEOTIDE SEQUENCE [LARGE SCALE GENOMIC DNA]</scope>
    <source>
        <strain evidence="3">DSM 16823 / RW262 / RW262</strain>
    </source>
</reference>
<dbReference type="AlphaFoldDB" id="F2IK73"/>
<accession>F2IK73</accession>
<gene>
    <name evidence="2" type="ordered locus">Fluta_1990</name>
</gene>
<dbReference type="HOGENOM" id="CLU_1382848_0_0_10"/>
<dbReference type="STRING" id="755732.Fluta_1990"/>
<proteinExistence type="predicted"/>
<evidence type="ECO:0000313" key="2">
    <source>
        <dbReference type="EMBL" id="AEA43976.1"/>
    </source>
</evidence>
<evidence type="ECO:0008006" key="4">
    <source>
        <dbReference type="Google" id="ProtNLM"/>
    </source>
</evidence>
<feature type="chain" id="PRO_5003279962" description="Outer membrane protein beta-barrel domain-containing protein" evidence="1">
    <location>
        <begin position="23"/>
        <end position="199"/>
    </location>
</feature>
<feature type="signal peptide" evidence="1">
    <location>
        <begin position="1"/>
        <end position="22"/>
    </location>
</feature>
<evidence type="ECO:0000256" key="1">
    <source>
        <dbReference type="SAM" id="SignalP"/>
    </source>
</evidence>
<evidence type="ECO:0000313" key="3">
    <source>
        <dbReference type="Proteomes" id="UP000007463"/>
    </source>
</evidence>
<dbReference type="Proteomes" id="UP000007463">
    <property type="component" value="Chromosome"/>
</dbReference>
<keyword evidence="1" id="KW-0732">Signal</keyword>
<dbReference type="RefSeq" id="WP_013686746.1">
    <property type="nucleotide sequence ID" value="NC_015321.1"/>
</dbReference>
<dbReference type="EMBL" id="CP002542">
    <property type="protein sequence ID" value="AEA43976.1"/>
    <property type="molecule type" value="Genomic_DNA"/>
</dbReference>
<reference evidence="3" key="2">
    <citation type="submission" date="2011-02" db="EMBL/GenBank/DDBJ databases">
        <title>The complete genome of Fluviicola taffensis DSM 16823.</title>
        <authorList>
            <consortium name="US DOE Joint Genome Institute (JGI-PGF)"/>
            <person name="Lucas S."/>
            <person name="Copeland A."/>
            <person name="Lapidus A."/>
            <person name="Bruce D."/>
            <person name="Goodwin L."/>
            <person name="Pitluck S."/>
            <person name="Kyrpides N."/>
            <person name="Mavromatis K."/>
            <person name="Ivanova N."/>
            <person name="Mikhailova N."/>
            <person name="Pagani I."/>
            <person name="Chertkov O."/>
            <person name="Detter J.C."/>
            <person name="Han C."/>
            <person name="Tapia R."/>
            <person name="Land M."/>
            <person name="Hauser L."/>
            <person name="Markowitz V."/>
            <person name="Cheng J.-F."/>
            <person name="Hugenholtz P."/>
            <person name="Woyke T."/>
            <person name="Wu D."/>
            <person name="Tindall B."/>
            <person name="Pomrenke H.G."/>
            <person name="Brambilla E."/>
            <person name="Klenk H.-P."/>
            <person name="Eisen J.A."/>
        </authorList>
    </citation>
    <scope>NUCLEOTIDE SEQUENCE [LARGE SCALE GENOMIC DNA]</scope>
    <source>
        <strain evidence="3">DSM 16823 / RW262 / RW262</strain>
    </source>
</reference>
<dbReference type="KEGG" id="fte:Fluta_1990"/>
<protein>
    <recommendedName>
        <fullName evidence="4">Outer membrane protein beta-barrel domain-containing protein</fullName>
    </recommendedName>
</protein>
<organism evidence="2 3">
    <name type="scientific">Fluviicola taffensis (strain DSM 16823 / NCIMB 13979 / RW262)</name>
    <dbReference type="NCBI Taxonomy" id="755732"/>
    <lineage>
        <taxon>Bacteria</taxon>
        <taxon>Pseudomonadati</taxon>
        <taxon>Bacteroidota</taxon>
        <taxon>Flavobacteriia</taxon>
        <taxon>Flavobacteriales</taxon>
        <taxon>Crocinitomicaceae</taxon>
        <taxon>Fluviicola</taxon>
    </lineage>
</organism>
<sequence precursor="true">MIKVNQILILVAFLFGSLNSYAQTKDSISKPKASFCSKNELGGLIGIGRIKDPNDYVVRNLEWALELTSINGIRYNPWFVGIGVGIRSWRGGGFGFPLFGHVSLDLWKTGLFIHGDIGYQFGIRKNYFGVHETGGFYAAYGLGYNFAIKRQSLYVKASICHQKANAEDKYGGLGPSTYQTYNDMDYLFCRISLGIQFSK</sequence>
<keyword evidence="3" id="KW-1185">Reference proteome</keyword>